<evidence type="ECO:0000313" key="2">
    <source>
        <dbReference type="EMBL" id="GFR26696.1"/>
    </source>
</evidence>
<name>A0A8X6LXN6_TRICU</name>
<feature type="domain" description="PiggyBac transposable element-derived protein" evidence="1">
    <location>
        <begin position="62"/>
        <end position="123"/>
    </location>
</feature>
<dbReference type="PANTHER" id="PTHR46599:SF6">
    <property type="entry name" value="DUAL SPECIFICITY PHOSPHATASE 26"/>
    <property type="match status" value="1"/>
</dbReference>
<dbReference type="OrthoDB" id="8123139at2759"/>
<proteinExistence type="predicted"/>
<evidence type="ECO:0000313" key="3">
    <source>
        <dbReference type="Proteomes" id="UP000887116"/>
    </source>
</evidence>
<accession>A0A8X6LXN6</accession>
<dbReference type="Pfam" id="PF13843">
    <property type="entry name" value="DDE_Tnp_1_7"/>
    <property type="match status" value="1"/>
</dbReference>
<dbReference type="PANTHER" id="PTHR46599">
    <property type="entry name" value="PIGGYBAC TRANSPOSABLE ELEMENT-DERIVED PROTEIN 4"/>
    <property type="match status" value="1"/>
</dbReference>
<organism evidence="2 3">
    <name type="scientific">Trichonephila clavata</name>
    <name type="common">Joro spider</name>
    <name type="synonym">Nephila clavata</name>
    <dbReference type="NCBI Taxonomy" id="2740835"/>
    <lineage>
        <taxon>Eukaryota</taxon>
        <taxon>Metazoa</taxon>
        <taxon>Ecdysozoa</taxon>
        <taxon>Arthropoda</taxon>
        <taxon>Chelicerata</taxon>
        <taxon>Arachnida</taxon>
        <taxon>Araneae</taxon>
        <taxon>Araneomorphae</taxon>
        <taxon>Entelegynae</taxon>
        <taxon>Araneoidea</taxon>
        <taxon>Nephilidae</taxon>
        <taxon>Trichonephila</taxon>
    </lineage>
</organism>
<dbReference type="EMBL" id="BMAO01018873">
    <property type="protein sequence ID" value="GFR26696.1"/>
    <property type="molecule type" value="Genomic_DNA"/>
</dbReference>
<dbReference type="Proteomes" id="UP000887116">
    <property type="component" value="Unassembled WGS sequence"/>
</dbReference>
<evidence type="ECO:0000259" key="1">
    <source>
        <dbReference type="Pfam" id="PF13843"/>
    </source>
</evidence>
<gene>
    <name evidence="2" type="primary">WH47_01228</name>
    <name evidence="2" type="ORF">TNCT_698351</name>
</gene>
<reference evidence="2" key="1">
    <citation type="submission" date="2020-07" db="EMBL/GenBank/DDBJ databases">
        <title>Multicomponent nature underlies the extraordinary mechanical properties of spider dragline silk.</title>
        <authorList>
            <person name="Kono N."/>
            <person name="Nakamura H."/>
            <person name="Mori M."/>
            <person name="Yoshida Y."/>
            <person name="Ohtoshi R."/>
            <person name="Malay A.D."/>
            <person name="Moran D.A.P."/>
            <person name="Tomita M."/>
            <person name="Numata K."/>
            <person name="Arakawa K."/>
        </authorList>
    </citation>
    <scope>NUCLEOTIDE SEQUENCE</scope>
</reference>
<sequence length="128" mass="14524">MKSGTFVTNDRTCWIIITSGNGVGGRIAEHNVFKEKSGPTSYAKRNIGNGYAMSSWRLLIACYKPGPYITIDEQLFLSKARCRFTLYKPSKPDKLDIKFWLVTDVDSKYVLNGFPYLGKDKERLNSIT</sequence>
<keyword evidence="3" id="KW-1185">Reference proteome</keyword>
<comment type="caution">
    <text evidence="2">The sequence shown here is derived from an EMBL/GenBank/DDBJ whole genome shotgun (WGS) entry which is preliminary data.</text>
</comment>
<dbReference type="AlphaFoldDB" id="A0A8X6LXN6"/>
<dbReference type="InterPro" id="IPR029526">
    <property type="entry name" value="PGBD"/>
</dbReference>
<protein>
    <submittedName>
        <fullName evidence="2">DDE_Tnp_1_7 domain-containing protein</fullName>
    </submittedName>
</protein>